<keyword evidence="18" id="KW-1185">Reference proteome</keyword>
<feature type="domain" description="Phosphoribosyl-AMP cyclohydrolase" evidence="16">
    <location>
        <begin position="30"/>
        <end position="103"/>
    </location>
</feature>
<evidence type="ECO:0000256" key="2">
    <source>
        <dbReference type="ARBA" id="ARBA00001460"/>
    </source>
</evidence>
<dbReference type="GO" id="GO:0005524">
    <property type="term" value="F:ATP binding"/>
    <property type="evidence" value="ECO:0007669"/>
    <property type="project" value="UniProtKB-KW"/>
</dbReference>
<comment type="pathway">
    <text evidence="5 15">Amino-acid biosynthesis; L-histidine biosynthesis; L-histidine from 5-phospho-alpha-D-ribose 1-diphosphate: step 2/9.</text>
</comment>
<feature type="region of interest" description="Phosphoribosyl-ATP pyrophosphohydrolase" evidence="15">
    <location>
        <begin position="114"/>
        <end position="202"/>
    </location>
</feature>
<dbReference type="HAMAP" id="MF_01019">
    <property type="entry name" value="HisIE"/>
    <property type="match status" value="1"/>
</dbReference>
<dbReference type="SUPFAM" id="SSF141734">
    <property type="entry name" value="HisI-like"/>
    <property type="match status" value="1"/>
</dbReference>
<dbReference type="UniPathway" id="UPA00031">
    <property type="reaction ID" value="UER00007"/>
</dbReference>
<dbReference type="AlphaFoldDB" id="A0A8J7S8H4"/>
<evidence type="ECO:0000256" key="13">
    <source>
        <dbReference type="ARBA" id="ARBA00023102"/>
    </source>
</evidence>
<protein>
    <recommendedName>
        <fullName evidence="15">Histidine biosynthesis bifunctional protein HisIE</fullName>
    </recommendedName>
    <domain>
        <recommendedName>
            <fullName evidence="15">Phosphoribosyl-AMP cyclohydrolase</fullName>
            <shortName evidence="15">PRA-CH</shortName>
            <ecNumber evidence="15">3.5.4.19</ecNumber>
        </recommendedName>
    </domain>
    <domain>
        <recommendedName>
            <fullName evidence="15">Phosphoribosyl-ATP pyrophosphatase</fullName>
            <shortName evidence="15">PRA-PH</shortName>
            <ecNumber evidence="15">3.6.1.31</ecNumber>
        </recommendedName>
    </domain>
</protein>
<dbReference type="EC" id="3.5.4.19" evidence="15"/>
<dbReference type="SUPFAM" id="SSF101386">
    <property type="entry name" value="all-alpha NTP pyrophosphatases"/>
    <property type="match status" value="1"/>
</dbReference>
<dbReference type="GO" id="GO:0005737">
    <property type="term" value="C:cytoplasm"/>
    <property type="evidence" value="ECO:0007669"/>
    <property type="project" value="UniProtKB-SubCell"/>
</dbReference>
<evidence type="ECO:0000313" key="17">
    <source>
        <dbReference type="EMBL" id="MBP3192191.1"/>
    </source>
</evidence>
<comment type="subcellular location">
    <subcellularLocation>
        <location evidence="3 15">Cytoplasm</location>
    </subcellularLocation>
</comment>
<dbReference type="NCBIfam" id="TIGR03188">
    <property type="entry name" value="histidine_hisI"/>
    <property type="match status" value="1"/>
</dbReference>
<keyword evidence="11 15" id="KW-0378">Hydrolase</keyword>
<evidence type="ECO:0000256" key="14">
    <source>
        <dbReference type="ARBA" id="ARBA00023268"/>
    </source>
</evidence>
<reference evidence="17" key="1">
    <citation type="submission" date="2021-02" db="EMBL/GenBank/DDBJ databases">
        <title>Natronogracilivirga saccharolytica gen. nov. sp. nov. a new anaerobic, haloalkiliphilic carbohydrate-fermenting bacterium from soda lake and proposing of Cyclonatronumiaceae fam. nov. in the phylum Balneolaeota.</title>
        <authorList>
            <person name="Zhilina T.N."/>
            <person name="Sorokin D.Y."/>
            <person name="Zavarzina D.G."/>
            <person name="Toshchakov S.V."/>
            <person name="Kublanov I.V."/>
        </authorList>
    </citation>
    <scope>NUCLEOTIDE SEQUENCE</scope>
    <source>
        <strain evidence="17">Z-1702</strain>
    </source>
</reference>
<evidence type="ECO:0000256" key="6">
    <source>
        <dbReference type="ARBA" id="ARBA00007731"/>
    </source>
</evidence>
<gene>
    <name evidence="15" type="primary">hisI</name>
    <name evidence="15" type="synonym">hisIE</name>
    <name evidence="17" type="ORF">NATSA_05895</name>
</gene>
<evidence type="ECO:0000259" key="16">
    <source>
        <dbReference type="Pfam" id="PF01502"/>
    </source>
</evidence>
<dbReference type="CDD" id="cd11534">
    <property type="entry name" value="NTP-PPase_HisIE_like"/>
    <property type="match status" value="1"/>
</dbReference>
<keyword evidence="8 15" id="KW-0963">Cytoplasm</keyword>
<dbReference type="InterPro" id="IPR021130">
    <property type="entry name" value="PRib-ATP_PPHydrolase-like"/>
</dbReference>
<comment type="caution">
    <text evidence="17">The sequence shown here is derived from an EMBL/GenBank/DDBJ whole genome shotgun (WGS) entry which is preliminary data.</text>
</comment>
<dbReference type="InterPro" id="IPR038019">
    <property type="entry name" value="PRib_AMP_CycHydrolase_sf"/>
</dbReference>
<dbReference type="NCBIfam" id="NF000768">
    <property type="entry name" value="PRK00051.1"/>
    <property type="match status" value="1"/>
</dbReference>
<dbReference type="HAMAP" id="MF_01020">
    <property type="entry name" value="HisE"/>
    <property type="match status" value="1"/>
</dbReference>
<dbReference type="InterPro" id="IPR023019">
    <property type="entry name" value="His_synth_HisIE"/>
</dbReference>
<dbReference type="EC" id="3.6.1.31" evidence="15"/>
<evidence type="ECO:0000256" key="3">
    <source>
        <dbReference type="ARBA" id="ARBA00004496"/>
    </source>
</evidence>
<dbReference type="GO" id="GO:0000105">
    <property type="term" value="P:L-histidine biosynthetic process"/>
    <property type="evidence" value="ECO:0007669"/>
    <property type="project" value="UniProtKB-UniRule"/>
</dbReference>
<dbReference type="Pfam" id="PF01502">
    <property type="entry name" value="PRA-CH"/>
    <property type="match status" value="1"/>
</dbReference>
<comment type="catalytic activity">
    <reaction evidence="2 15">
        <text>1-(5-phospho-beta-D-ribosyl)-ATP + H2O = 1-(5-phospho-beta-D-ribosyl)-5'-AMP + diphosphate + H(+)</text>
        <dbReference type="Rhea" id="RHEA:22828"/>
        <dbReference type="ChEBI" id="CHEBI:15377"/>
        <dbReference type="ChEBI" id="CHEBI:15378"/>
        <dbReference type="ChEBI" id="CHEBI:33019"/>
        <dbReference type="ChEBI" id="CHEBI:59457"/>
        <dbReference type="ChEBI" id="CHEBI:73183"/>
        <dbReference type="EC" id="3.6.1.31"/>
    </reaction>
</comment>
<evidence type="ECO:0000256" key="12">
    <source>
        <dbReference type="ARBA" id="ARBA00022840"/>
    </source>
</evidence>
<evidence type="ECO:0000256" key="8">
    <source>
        <dbReference type="ARBA" id="ARBA00022490"/>
    </source>
</evidence>
<dbReference type="PANTHER" id="PTHR42945">
    <property type="entry name" value="HISTIDINE BIOSYNTHESIS BIFUNCTIONAL PROTEIN"/>
    <property type="match status" value="1"/>
</dbReference>
<keyword evidence="14 15" id="KW-0511">Multifunctional enzyme</keyword>
<evidence type="ECO:0000256" key="5">
    <source>
        <dbReference type="ARBA" id="ARBA00005204"/>
    </source>
</evidence>
<keyword evidence="12 15" id="KW-0067">ATP-binding</keyword>
<dbReference type="NCBIfam" id="NF002747">
    <property type="entry name" value="PRK02759.1"/>
    <property type="match status" value="1"/>
</dbReference>
<name>A0A8J7S8H4_9BACT</name>
<proteinExistence type="inferred from homology"/>
<dbReference type="Proteomes" id="UP000673975">
    <property type="component" value="Unassembled WGS sequence"/>
</dbReference>
<evidence type="ECO:0000256" key="9">
    <source>
        <dbReference type="ARBA" id="ARBA00022605"/>
    </source>
</evidence>
<dbReference type="FunFam" id="1.10.287.1080:FF:000002">
    <property type="entry name" value="Histidine biosynthesis bifunctional protein HisIE"/>
    <property type="match status" value="1"/>
</dbReference>
<accession>A0A8J7S8H4</accession>
<keyword evidence="9 15" id="KW-0028">Amino-acid biosynthesis</keyword>
<dbReference type="EMBL" id="JAFIDN010000003">
    <property type="protein sequence ID" value="MBP3192191.1"/>
    <property type="molecule type" value="Genomic_DNA"/>
</dbReference>
<evidence type="ECO:0000256" key="11">
    <source>
        <dbReference type="ARBA" id="ARBA00022801"/>
    </source>
</evidence>
<comment type="pathway">
    <text evidence="4 15">Amino-acid biosynthesis; L-histidine biosynthesis; L-histidine from 5-phospho-alpha-D-ribose 1-diphosphate: step 3/9.</text>
</comment>
<dbReference type="RefSeq" id="WP_210511082.1">
    <property type="nucleotide sequence ID" value="NZ_JAFIDN010000003.1"/>
</dbReference>
<dbReference type="Pfam" id="PF01503">
    <property type="entry name" value="PRA-PH"/>
    <property type="match status" value="1"/>
</dbReference>
<evidence type="ECO:0000256" key="15">
    <source>
        <dbReference type="HAMAP-Rule" id="MF_01019"/>
    </source>
</evidence>
<evidence type="ECO:0000256" key="4">
    <source>
        <dbReference type="ARBA" id="ARBA00005169"/>
    </source>
</evidence>
<dbReference type="GO" id="GO:0004635">
    <property type="term" value="F:phosphoribosyl-AMP cyclohydrolase activity"/>
    <property type="evidence" value="ECO:0007669"/>
    <property type="project" value="UniProtKB-UniRule"/>
</dbReference>
<comment type="catalytic activity">
    <reaction evidence="1 15">
        <text>1-(5-phospho-beta-D-ribosyl)-5'-AMP + H2O = 1-(5-phospho-beta-D-ribosyl)-5-[(5-phospho-beta-D-ribosylamino)methylideneamino]imidazole-4-carboxamide</text>
        <dbReference type="Rhea" id="RHEA:20049"/>
        <dbReference type="ChEBI" id="CHEBI:15377"/>
        <dbReference type="ChEBI" id="CHEBI:58435"/>
        <dbReference type="ChEBI" id="CHEBI:59457"/>
        <dbReference type="EC" id="3.5.4.19"/>
    </reaction>
</comment>
<dbReference type="Gene3D" id="1.10.287.1080">
    <property type="entry name" value="MazG-like"/>
    <property type="match status" value="1"/>
</dbReference>
<comment type="similarity">
    <text evidence="6 15">In the C-terminal section; belongs to the PRA-PH family.</text>
</comment>
<evidence type="ECO:0000256" key="7">
    <source>
        <dbReference type="ARBA" id="ARBA00008299"/>
    </source>
</evidence>
<dbReference type="InterPro" id="IPR008179">
    <property type="entry name" value="HisE"/>
</dbReference>
<feature type="region of interest" description="Phosphoribosyl-AMP cyclohydrolase" evidence="15">
    <location>
        <begin position="1"/>
        <end position="113"/>
    </location>
</feature>
<comment type="similarity">
    <text evidence="7 15">In the N-terminal section; belongs to the PRA-CH family.</text>
</comment>
<dbReference type="GO" id="GO:0004636">
    <property type="term" value="F:phosphoribosyl-ATP diphosphatase activity"/>
    <property type="evidence" value="ECO:0007669"/>
    <property type="project" value="UniProtKB-UniRule"/>
</dbReference>
<evidence type="ECO:0000256" key="10">
    <source>
        <dbReference type="ARBA" id="ARBA00022741"/>
    </source>
</evidence>
<sequence>MIAVDKLDFSSSDGLIPAVIQDSRTKQVLMLGYMDRDAVQKTLDTKKVTFYSRSRQRLWMKGEESGNVLHLVEIQEDCDKDALLVEAIPAGPTCHTGETSCFHQKPYSNDLAFLKELEELLYERKEQLPEGSYTSKMFRAGRDKLAQKVGEEAVETVIAVKNSREEFTYEASDLLFHLMMLLSSEDMTLQDLVSELETRHKK</sequence>
<evidence type="ECO:0000313" key="18">
    <source>
        <dbReference type="Proteomes" id="UP000673975"/>
    </source>
</evidence>
<dbReference type="InterPro" id="IPR002496">
    <property type="entry name" value="PRib_AMP_CycHydrolase_dom"/>
</dbReference>
<organism evidence="17 18">
    <name type="scientific">Natronogracilivirga saccharolytica</name>
    <dbReference type="NCBI Taxonomy" id="2812953"/>
    <lineage>
        <taxon>Bacteria</taxon>
        <taxon>Pseudomonadati</taxon>
        <taxon>Balneolota</taxon>
        <taxon>Balneolia</taxon>
        <taxon>Balneolales</taxon>
        <taxon>Cyclonatronaceae</taxon>
        <taxon>Natronogracilivirga</taxon>
    </lineage>
</organism>
<dbReference type="FunFam" id="3.10.20.810:FF:000001">
    <property type="entry name" value="Histidine biosynthesis bifunctional protein HisIE"/>
    <property type="match status" value="1"/>
</dbReference>
<dbReference type="Gene3D" id="3.10.20.810">
    <property type="entry name" value="Phosphoribosyl-AMP cyclohydrolase"/>
    <property type="match status" value="1"/>
</dbReference>
<evidence type="ECO:0000256" key="1">
    <source>
        <dbReference type="ARBA" id="ARBA00000024"/>
    </source>
</evidence>
<keyword evidence="10 15" id="KW-0547">Nucleotide-binding</keyword>
<dbReference type="PANTHER" id="PTHR42945:SF9">
    <property type="entry name" value="HISTIDINE BIOSYNTHESIS BIFUNCTIONAL PROTEIN HISIE"/>
    <property type="match status" value="1"/>
</dbReference>
<keyword evidence="13 15" id="KW-0368">Histidine biosynthesis</keyword>